<dbReference type="PANTHER" id="PTHR30055:SF234">
    <property type="entry name" value="HTH-TYPE TRANSCRIPTIONAL REGULATOR BETI"/>
    <property type="match status" value="1"/>
</dbReference>
<feature type="compositionally biased region" description="Basic and acidic residues" evidence="5">
    <location>
        <begin position="36"/>
        <end position="46"/>
    </location>
</feature>
<evidence type="ECO:0000256" key="2">
    <source>
        <dbReference type="ARBA" id="ARBA00023125"/>
    </source>
</evidence>
<dbReference type="PROSITE" id="PS01081">
    <property type="entry name" value="HTH_TETR_1"/>
    <property type="match status" value="1"/>
</dbReference>
<protein>
    <submittedName>
        <fullName evidence="7">Helix-turn-helix domain-containing protein</fullName>
    </submittedName>
</protein>
<proteinExistence type="predicted"/>
<keyword evidence="3" id="KW-0804">Transcription</keyword>
<dbReference type="RefSeq" id="WP_308474804.1">
    <property type="nucleotide sequence ID" value="NZ_OY726394.1"/>
</dbReference>
<evidence type="ECO:0000313" key="8">
    <source>
        <dbReference type="Proteomes" id="UP001190336"/>
    </source>
</evidence>
<dbReference type="Gene3D" id="1.10.357.10">
    <property type="entry name" value="Tetracycline Repressor, domain 2"/>
    <property type="match status" value="1"/>
</dbReference>
<feature type="domain" description="HTH tetR-type" evidence="6">
    <location>
        <begin position="84"/>
        <end position="144"/>
    </location>
</feature>
<dbReference type="PANTHER" id="PTHR30055">
    <property type="entry name" value="HTH-TYPE TRANSCRIPTIONAL REGULATOR RUTR"/>
    <property type="match status" value="1"/>
</dbReference>
<sequence length="267" mass="28700">MTSERSGVCEWCGERFIARNARGPVGRYCRPSHRQRSFEARKESRRPAAGAPFDVPTIHALDVTGVAARQAPPGITPRRPSGREAIIGALIAAATEEFASVGFRGASIRSIARRANVNHGMISRYFGSKGQLLHAVLSALAEDNARHLRTNDDFDAYVALPSFRLETQIVGRLILEGVEPSLLPTSLPVYEQLGPAIARRYGLSAEEGRIAVAARSALTLGWALFGDWISAASGLSPDGQQRLRSSIGEHIRGLGAQPADRPGIDAT</sequence>
<evidence type="ECO:0000256" key="4">
    <source>
        <dbReference type="PROSITE-ProRule" id="PRU00335"/>
    </source>
</evidence>
<keyword evidence="2 4" id="KW-0238">DNA-binding</keyword>
<dbReference type="InterPro" id="IPR023772">
    <property type="entry name" value="DNA-bd_HTH_TetR-type_CS"/>
</dbReference>
<feature type="region of interest" description="Disordered" evidence="5">
    <location>
        <begin position="32"/>
        <end position="52"/>
    </location>
</feature>
<dbReference type="InterPro" id="IPR050109">
    <property type="entry name" value="HTH-type_TetR-like_transc_reg"/>
</dbReference>
<dbReference type="PRINTS" id="PR00455">
    <property type="entry name" value="HTHTETR"/>
</dbReference>
<evidence type="ECO:0000256" key="5">
    <source>
        <dbReference type="SAM" id="MobiDB-lite"/>
    </source>
</evidence>
<keyword evidence="1" id="KW-0805">Transcription regulation</keyword>
<dbReference type="Proteomes" id="UP001190336">
    <property type="component" value="Chromosome"/>
</dbReference>
<evidence type="ECO:0000313" key="7">
    <source>
        <dbReference type="EMBL" id="CAJ1493091.1"/>
    </source>
</evidence>
<dbReference type="PROSITE" id="PS50977">
    <property type="entry name" value="HTH_TETR_2"/>
    <property type="match status" value="1"/>
</dbReference>
<dbReference type="Pfam" id="PF00440">
    <property type="entry name" value="TetR_N"/>
    <property type="match status" value="1"/>
</dbReference>
<feature type="DNA-binding region" description="H-T-H motif" evidence="4">
    <location>
        <begin position="107"/>
        <end position="126"/>
    </location>
</feature>
<gene>
    <name evidence="7" type="ORF">MU0083_000143</name>
</gene>
<name>A0ABM9L6B1_9MYCO</name>
<dbReference type="SUPFAM" id="SSF46689">
    <property type="entry name" value="Homeodomain-like"/>
    <property type="match status" value="1"/>
</dbReference>
<accession>A0ABM9L6B1</accession>
<organism evidence="7 8">
    <name type="scientific">[Mycobacterium] kokjensenii</name>
    <dbReference type="NCBI Taxonomy" id="3064287"/>
    <lineage>
        <taxon>Bacteria</taxon>
        <taxon>Bacillati</taxon>
        <taxon>Actinomycetota</taxon>
        <taxon>Actinomycetes</taxon>
        <taxon>Mycobacteriales</taxon>
        <taxon>Mycobacteriaceae</taxon>
        <taxon>Mycolicibacter</taxon>
    </lineage>
</organism>
<reference evidence="7 8" key="1">
    <citation type="submission" date="2023-08" db="EMBL/GenBank/DDBJ databases">
        <authorList>
            <person name="Folkvardsen B D."/>
            <person name="Norman A."/>
        </authorList>
    </citation>
    <scope>NUCLEOTIDE SEQUENCE [LARGE SCALE GENOMIC DNA]</scope>
    <source>
        <strain evidence="7 8">Mu0083</strain>
    </source>
</reference>
<dbReference type="InterPro" id="IPR001647">
    <property type="entry name" value="HTH_TetR"/>
</dbReference>
<dbReference type="InterPro" id="IPR009057">
    <property type="entry name" value="Homeodomain-like_sf"/>
</dbReference>
<evidence type="ECO:0000256" key="3">
    <source>
        <dbReference type="ARBA" id="ARBA00023163"/>
    </source>
</evidence>
<dbReference type="EMBL" id="OY726394">
    <property type="protein sequence ID" value="CAJ1493091.1"/>
    <property type="molecule type" value="Genomic_DNA"/>
</dbReference>
<keyword evidence="8" id="KW-1185">Reference proteome</keyword>
<evidence type="ECO:0000256" key="1">
    <source>
        <dbReference type="ARBA" id="ARBA00023015"/>
    </source>
</evidence>
<evidence type="ECO:0000259" key="6">
    <source>
        <dbReference type="PROSITE" id="PS50977"/>
    </source>
</evidence>